<dbReference type="OrthoDB" id="45256at2759"/>
<feature type="compositionally biased region" description="Low complexity" evidence="1">
    <location>
        <begin position="428"/>
        <end position="441"/>
    </location>
</feature>
<dbReference type="EMBL" id="FN649746">
    <property type="protein sequence ID" value="CBJ27741.1"/>
    <property type="molecule type" value="Genomic_DNA"/>
</dbReference>
<protein>
    <submittedName>
        <fullName evidence="4">Transferase, transferring pentosyl groups, putative</fullName>
    </submittedName>
</protein>
<dbReference type="PANTHER" id="PTHR31811:SF0">
    <property type="entry name" value="TRNA A64-2'-O-RIBOSYLPHOSPHATE TRANSFERASE"/>
    <property type="match status" value="1"/>
</dbReference>
<sequence length="542" mass="57521">MPGWIQGLGNAREALSERLRSFLKKPLRAVWLSPESRLVEGMLPACSAADLSFTPVICVSASKVITPERHREHHSWTYLQGAGDDEEHWSSGITPEQFWANCERLMGLAKGGDRGAFEGVVAALITRNKKMNASSPCAGGTESRSGSGAAGSEERPTGGGKSPSSTEGHDGGEDPWQPGGPEVHAVLGATGLVVGSVVYAAGNWASHGTDCSLLNLSDEAFPEELVERLTGPTRRYLHVPLKGGKKANPPRYWQRTVFPAALVFIASAVGDLRLPTARKGMATDQSAAVVHGEATGPLVHEGAHLGEEAAASPDRSLPSYCGGKVGETSAVDAPDPTQLEGAGGISSPAEADTRAIATSSAQPRLRQQWQAERGGAGVMPGPVSAGKCLVVCATGADASVVVCLCALVAFFPPGPQASTNTPSGNRNQQPQQQQQLPSPSSRHALVADETDGGDSGLWLGGGRFSVLRRSAAGVVTKSQLRWRFLLMQQECPWARPPRRSMQELNEYFMTPGEHSWWTLSDRYHLGEADSLERLDAVLPMHR</sequence>
<dbReference type="GO" id="GO:0043399">
    <property type="term" value="F:tRNA adenosine(64)-2'-O-ribosylphosphate transferase activity"/>
    <property type="evidence" value="ECO:0007669"/>
    <property type="project" value="InterPro"/>
</dbReference>
<dbReference type="PANTHER" id="PTHR31811">
    <property type="entry name" value="TRNA A64-2'-O-RIBOSYLPHOSPHATE TRANSFERASE"/>
    <property type="match status" value="1"/>
</dbReference>
<feature type="compositionally biased region" description="Polar residues" evidence="1">
    <location>
        <begin position="356"/>
        <end position="370"/>
    </location>
</feature>
<feature type="domain" description="Rit1 DUSP-like" evidence="2">
    <location>
        <begin position="386"/>
        <end position="507"/>
    </location>
</feature>
<dbReference type="EMBL" id="FN649075">
    <property type="protein sequence ID" value="CBJ27741.1"/>
    <property type="molecule type" value="Genomic_DNA"/>
</dbReference>
<dbReference type="InParanoid" id="D7G7K2"/>
<dbReference type="InterPro" id="IPR033421">
    <property type="entry name" value="Rit1_DUSP-like"/>
</dbReference>
<dbReference type="GO" id="GO:0019988">
    <property type="term" value="P:charged-tRNA amino acid modification"/>
    <property type="evidence" value="ECO:0007669"/>
    <property type="project" value="InterPro"/>
</dbReference>
<reference evidence="4 5" key="1">
    <citation type="journal article" date="2010" name="Nature">
        <title>The Ectocarpus genome and the independent evolution of multicellularity in brown algae.</title>
        <authorList>
            <person name="Cock J.M."/>
            <person name="Sterck L."/>
            <person name="Rouze P."/>
            <person name="Scornet D."/>
            <person name="Allen A.E."/>
            <person name="Amoutzias G."/>
            <person name="Anthouard V."/>
            <person name="Artiguenave F."/>
            <person name="Aury J.M."/>
            <person name="Badger J.H."/>
            <person name="Beszteri B."/>
            <person name="Billiau K."/>
            <person name="Bonnet E."/>
            <person name="Bothwell J.H."/>
            <person name="Bowler C."/>
            <person name="Boyen C."/>
            <person name="Brownlee C."/>
            <person name="Carrano C.J."/>
            <person name="Charrier B."/>
            <person name="Cho G.Y."/>
            <person name="Coelho S.M."/>
            <person name="Collen J."/>
            <person name="Corre E."/>
            <person name="Da Silva C."/>
            <person name="Delage L."/>
            <person name="Delaroque N."/>
            <person name="Dittami S.M."/>
            <person name="Doulbeau S."/>
            <person name="Elias M."/>
            <person name="Farnham G."/>
            <person name="Gachon C.M."/>
            <person name="Gschloessl B."/>
            <person name="Heesch S."/>
            <person name="Jabbari K."/>
            <person name="Jubin C."/>
            <person name="Kawai H."/>
            <person name="Kimura K."/>
            <person name="Kloareg B."/>
            <person name="Kupper F.C."/>
            <person name="Lang D."/>
            <person name="Le Bail A."/>
            <person name="Leblanc C."/>
            <person name="Lerouge P."/>
            <person name="Lohr M."/>
            <person name="Lopez P.J."/>
            <person name="Martens C."/>
            <person name="Maumus F."/>
            <person name="Michel G."/>
            <person name="Miranda-Saavedra D."/>
            <person name="Morales J."/>
            <person name="Moreau H."/>
            <person name="Motomura T."/>
            <person name="Nagasato C."/>
            <person name="Napoli C.A."/>
            <person name="Nelson D.R."/>
            <person name="Nyvall-Collen P."/>
            <person name="Peters A.F."/>
            <person name="Pommier C."/>
            <person name="Potin P."/>
            <person name="Poulain J."/>
            <person name="Quesneville H."/>
            <person name="Read B."/>
            <person name="Rensing S.A."/>
            <person name="Ritter A."/>
            <person name="Rousvoal S."/>
            <person name="Samanta M."/>
            <person name="Samson G."/>
            <person name="Schroeder D.C."/>
            <person name="Segurens B."/>
            <person name="Strittmatter M."/>
            <person name="Tonon T."/>
            <person name="Tregear J.W."/>
            <person name="Valentin K."/>
            <person name="von Dassow P."/>
            <person name="Yamagishi T."/>
            <person name="Van de Peer Y."/>
            <person name="Wincker P."/>
        </authorList>
    </citation>
    <scope>NUCLEOTIDE SEQUENCE [LARGE SCALE GENOMIC DNA]</scope>
    <source>
        <strain evidence="5">Ec32 / CCAP1310/4</strain>
    </source>
</reference>
<dbReference type="eggNOG" id="KOG2634">
    <property type="taxonomic scope" value="Eukaryota"/>
</dbReference>
<name>D7G7K2_ECTSI</name>
<dbReference type="AlphaFoldDB" id="D7G7K2"/>
<dbReference type="Pfam" id="PF17184">
    <property type="entry name" value="Rit1_C"/>
    <property type="match status" value="1"/>
</dbReference>
<keyword evidence="5" id="KW-1185">Reference proteome</keyword>
<feature type="region of interest" description="Disordered" evidence="1">
    <location>
        <begin position="417"/>
        <end position="453"/>
    </location>
</feature>
<feature type="region of interest" description="Disordered" evidence="1">
    <location>
        <begin position="132"/>
        <end position="183"/>
    </location>
</feature>
<keyword evidence="4" id="KW-0808">Transferase</keyword>
<dbReference type="Pfam" id="PF04179">
    <property type="entry name" value="Init_tRNA_PT"/>
    <property type="match status" value="1"/>
</dbReference>
<feature type="domain" description="Rit1 N-terminal" evidence="3">
    <location>
        <begin position="2"/>
        <end position="107"/>
    </location>
</feature>
<dbReference type="GO" id="GO:0005737">
    <property type="term" value="C:cytoplasm"/>
    <property type="evidence" value="ECO:0007669"/>
    <property type="project" value="TreeGrafter"/>
</dbReference>
<evidence type="ECO:0000259" key="2">
    <source>
        <dbReference type="Pfam" id="PF04179"/>
    </source>
</evidence>
<evidence type="ECO:0000256" key="1">
    <source>
        <dbReference type="SAM" id="MobiDB-lite"/>
    </source>
</evidence>
<dbReference type="InterPro" id="IPR033449">
    <property type="entry name" value="Rit1_N"/>
</dbReference>
<evidence type="ECO:0000259" key="3">
    <source>
        <dbReference type="Pfam" id="PF17184"/>
    </source>
</evidence>
<evidence type="ECO:0000313" key="5">
    <source>
        <dbReference type="Proteomes" id="UP000002630"/>
    </source>
</evidence>
<gene>
    <name evidence="4" type="ORF">Esi_0084_0029</name>
</gene>
<feature type="region of interest" description="Disordered" evidence="1">
    <location>
        <begin position="326"/>
        <end position="377"/>
    </location>
</feature>
<dbReference type="Proteomes" id="UP000002630">
    <property type="component" value="Linkage Group LG21"/>
</dbReference>
<feature type="compositionally biased region" description="Low complexity" evidence="1">
    <location>
        <begin position="138"/>
        <end position="151"/>
    </location>
</feature>
<dbReference type="InterPro" id="IPR007306">
    <property type="entry name" value="Rit1"/>
</dbReference>
<evidence type="ECO:0000313" key="4">
    <source>
        <dbReference type="EMBL" id="CBJ27741.1"/>
    </source>
</evidence>
<organism evidence="4 5">
    <name type="scientific">Ectocarpus siliculosus</name>
    <name type="common">Brown alga</name>
    <name type="synonym">Conferva siliculosa</name>
    <dbReference type="NCBI Taxonomy" id="2880"/>
    <lineage>
        <taxon>Eukaryota</taxon>
        <taxon>Sar</taxon>
        <taxon>Stramenopiles</taxon>
        <taxon>Ochrophyta</taxon>
        <taxon>PX clade</taxon>
        <taxon>Phaeophyceae</taxon>
        <taxon>Ectocarpales</taxon>
        <taxon>Ectocarpaceae</taxon>
        <taxon>Ectocarpus</taxon>
    </lineage>
</organism>
<proteinExistence type="predicted"/>
<accession>D7G7K2</accession>
<feature type="compositionally biased region" description="Polar residues" evidence="1">
    <location>
        <begin position="417"/>
        <end position="427"/>
    </location>
</feature>